<keyword evidence="1" id="KW-0472">Membrane</keyword>
<protein>
    <submittedName>
        <fullName evidence="2">Uncharacterized protein</fullName>
    </submittedName>
</protein>
<feature type="transmembrane region" description="Helical" evidence="1">
    <location>
        <begin position="25"/>
        <end position="42"/>
    </location>
</feature>
<evidence type="ECO:0000256" key="1">
    <source>
        <dbReference type="SAM" id="Phobius"/>
    </source>
</evidence>
<reference evidence="2" key="1">
    <citation type="journal article" date="2012" name="BMC Biol.">
        <title>Comprehensive microarray-based analysis for stage-specific larval camouflage pattern-associated genes in the swallowtail butterfly, Papilio xuthus.</title>
        <authorList>
            <person name="Futahashi R."/>
            <person name="Shirataki H."/>
            <person name="Narita T."/>
            <person name="Mita K."/>
            <person name="Fujiwara H."/>
        </authorList>
    </citation>
    <scope>NUCLEOTIDE SEQUENCE</scope>
    <source>
        <tissue evidence="2">Epidermis</tissue>
    </source>
</reference>
<keyword evidence="1" id="KW-0812">Transmembrane</keyword>
<organism evidence="2">
    <name type="scientific">Papilio xuthus</name>
    <name type="common">Asian swallowtail butterfly</name>
    <dbReference type="NCBI Taxonomy" id="66420"/>
    <lineage>
        <taxon>Eukaryota</taxon>
        <taxon>Metazoa</taxon>
        <taxon>Ecdysozoa</taxon>
        <taxon>Arthropoda</taxon>
        <taxon>Hexapoda</taxon>
        <taxon>Insecta</taxon>
        <taxon>Pterygota</taxon>
        <taxon>Neoptera</taxon>
        <taxon>Endopterygota</taxon>
        <taxon>Lepidoptera</taxon>
        <taxon>Glossata</taxon>
        <taxon>Ditrysia</taxon>
        <taxon>Papilionoidea</taxon>
        <taxon>Papilionidae</taxon>
        <taxon>Papilioninae</taxon>
        <taxon>Papilio</taxon>
    </lineage>
</organism>
<evidence type="ECO:0000313" key="2">
    <source>
        <dbReference type="EMBL" id="BAM18435.1"/>
    </source>
</evidence>
<sequence length="60" mass="7231">MAAVMKWRECICASLSVIVELNVKYYFYFSNIFLLRVILILYKRLDNLNKSYVFAIRNFL</sequence>
<proteinExistence type="evidence at transcript level"/>
<dbReference type="AlphaFoldDB" id="I4DKJ5"/>
<keyword evidence="1" id="KW-1133">Transmembrane helix</keyword>
<accession>I4DKJ5</accession>
<dbReference type="EMBL" id="AK401813">
    <property type="protein sequence ID" value="BAM18435.1"/>
    <property type="molecule type" value="mRNA"/>
</dbReference>
<name>I4DKJ5_PAPXU</name>